<evidence type="ECO:0000313" key="1">
    <source>
        <dbReference type="EMBL" id="CAH1995747.1"/>
    </source>
</evidence>
<comment type="caution">
    <text evidence="1">The sequence shown here is derived from an EMBL/GenBank/DDBJ whole genome shotgun (WGS) entry which is preliminary data.</text>
</comment>
<organism evidence="1 2">
    <name type="scientific">Acanthoscelides obtectus</name>
    <name type="common">Bean weevil</name>
    <name type="synonym">Bruchus obtectus</name>
    <dbReference type="NCBI Taxonomy" id="200917"/>
    <lineage>
        <taxon>Eukaryota</taxon>
        <taxon>Metazoa</taxon>
        <taxon>Ecdysozoa</taxon>
        <taxon>Arthropoda</taxon>
        <taxon>Hexapoda</taxon>
        <taxon>Insecta</taxon>
        <taxon>Pterygota</taxon>
        <taxon>Neoptera</taxon>
        <taxon>Endopterygota</taxon>
        <taxon>Coleoptera</taxon>
        <taxon>Polyphaga</taxon>
        <taxon>Cucujiformia</taxon>
        <taxon>Chrysomeloidea</taxon>
        <taxon>Chrysomelidae</taxon>
        <taxon>Bruchinae</taxon>
        <taxon>Bruchini</taxon>
        <taxon>Acanthoscelides</taxon>
    </lineage>
</organism>
<reference evidence="1" key="1">
    <citation type="submission" date="2022-03" db="EMBL/GenBank/DDBJ databases">
        <authorList>
            <person name="Sayadi A."/>
        </authorList>
    </citation>
    <scope>NUCLEOTIDE SEQUENCE</scope>
</reference>
<gene>
    <name evidence="1" type="ORF">ACAOBT_LOCUS22812</name>
</gene>
<accession>A0A9P0LIW2</accession>
<dbReference type="EMBL" id="CAKOFQ010007238">
    <property type="protein sequence ID" value="CAH1995747.1"/>
    <property type="molecule type" value="Genomic_DNA"/>
</dbReference>
<dbReference type="AlphaFoldDB" id="A0A9P0LIW2"/>
<sequence length="71" mass="7942">MSYYNHNGNMAQPITTIETVTIKRPLKVSVVIIIIVTKKHINKISKVFTCVSLLRATEGLCFNLPVEQGIL</sequence>
<evidence type="ECO:0000313" key="2">
    <source>
        <dbReference type="Proteomes" id="UP001152888"/>
    </source>
</evidence>
<keyword evidence="2" id="KW-1185">Reference proteome</keyword>
<protein>
    <submittedName>
        <fullName evidence="1">Uncharacterized protein</fullName>
    </submittedName>
</protein>
<proteinExistence type="predicted"/>
<dbReference type="Proteomes" id="UP001152888">
    <property type="component" value="Unassembled WGS sequence"/>
</dbReference>
<name>A0A9P0LIW2_ACAOB</name>